<evidence type="ECO:0000256" key="5">
    <source>
        <dbReference type="ARBA" id="ARBA00022771"/>
    </source>
</evidence>
<keyword evidence="3" id="KW-0808">Transferase</keyword>
<feature type="compositionally biased region" description="Polar residues" evidence="9">
    <location>
        <begin position="514"/>
        <end position="530"/>
    </location>
</feature>
<feature type="compositionally biased region" description="Polar residues" evidence="9">
    <location>
        <begin position="549"/>
        <end position="562"/>
    </location>
</feature>
<feature type="compositionally biased region" description="Low complexity" evidence="9">
    <location>
        <begin position="594"/>
        <end position="604"/>
    </location>
</feature>
<dbReference type="PANTHER" id="PTHR45931:SF3">
    <property type="entry name" value="RING ZINC FINGER-CONTAINING PROTEIN"/>
    <property type="match status" value="1"/>
</dbReference>
<feature type="compositionally biased region" description="Gly residues" evidence="9">
    <location>
        <begin position="167"/>
        <end position="181"/>
    </location>
</feature>
<keyword evidence="5 8" id="KW-0863">Zinc-finger</keyword>
<dbReference type="EMBL" id="JAGSXJ010000027">
    <property type="protein sequence ID" value="KAH6672769.1"/>
    <property type="molecule type" value="Genomic_DNA"/>
</dbReference>
<comment type="caution">
    <text evidence="11">The sequence shown here is derived from an EMBL/GenBank/DDBJ whole genome shotgun (WGS) entry which is preliminary data.</text>
</comment>
<dbReference type="InterPro" id="IPR051834">
    <property type="entry name" value="RING_finger_E3_ligase"/>
</dbReference>
<keyword evidence="7" id="KW-0862">Zinc</keyword>
<comment type="catalytic activity">
    <reaction evidence="1">
        <text>S-ubiquitinyl-[E2 ubiquitin-conjugating enzyme]-L-cysteine + [acceptor protein]-L-lysine = [E2 ubiquitin-conjugating enzyme]-L-cysteine + N(6)-ubiquitinyl-[acceptor protein]-L-lysine.</text>
        <dbReference type="EC" id="2.3.2.27"/>
    </reaction>
</comment>
<dbReference type="Pfam" id="PF13639">
    <property type="entry name" value="zf-RING_2"/>
    <property type="match status" value="1"/>
</dbReference>
<keyword evidence="4" id="KW-0479">Metal-binding</keyword>
<evidence type="ECO:0000256" key="1">
    <source>
        <dbReference type="ARBA" id="ARBA00000900"/>
    </source>
</evidence>
<evidence type="ECO:0000256" key="4">
    <source>
        <dbReference type="ARBA" id="ARBA00022723"/>
    </source>
</evidence>
<dbReference type="PROSITE" id="PS50089">
    <property type="entry name" value="ZF_RING_2"/>
    <property type="match status" value="1"/>
</dbReference>
<organism evidence="11 12">
    <name type="scientific">Plectosphaerella plurivora</name>
    <dbReference type="NCBI Taxonomy" id="936078"/>
    <lineage>
        <taxon>Eukaryota</taxon>
        <taxon>Fungi</taxon>
        <taxon>Dikarya</taxon>
        <taxon>Ascomycota</taxon>
        <taxon>Pezizomycotina</taxon>
        <taxon>Sordariomycetes</taxon>
        <taxon>Hypocreomycetidae</taxon>
        <taxon>Glomerellales</taxon>
        <taxon>Plectosphaerellaceae</taxon>
        <taxon>Plectosphaerella</taxon>
    </lineage>
</organism>
<dbReference type="SUPFAM" id="SSF57850">
    <property type="entry name" value="RING/U-box"/>
    <property type="match status" value="1"/>
</dbReference>
<dbReference type="Proteomes" id="UP000770015">
    <property type="component" value="Unassembled WGS sequence"/>
</dbReference>
<evidence type="ECO:0000256" key="8">
    <source>
        <dbReference type="PROSITE-ProRule" id="PRU00175"/>
    </source>
</evidence>
<feature type="region of interest" description="Disordered" evidence="9">
    <location>
        <begin position="137"/>
        <end position="183"/>
    </location>
</feature>
<dbReference type="FunFam" id="3.30.40.10:FF:000127">
    <property type="entry name" value="E3 ubiquitin-protein ligase RNF181"/>
    <property type="match status" value="1"/>
</dbReference>
<feature type="region of interest" description="Disordered" evidence="9">
    <location>
        <begin position="52"/>
        <end position="80"/>
    </location>
</feature>
<evidence type="ECO:0000259" key="10">
    <source>
        <dbReference type="PROSITE" id="PS50089"/>
    </source>
</evidence>
<dbReference type="InterPro" id="IPR001841">
    <property type="entry name" value="Znf_RING"/>
</dbReference>
<feature type="compositionally biased region" description="Pro residues" evidence="9">
    <location>
        <begin position="459"/>
        <end position="469"/>
    </location>
</feature>
<feature type="region of interest" description="Disordered" evidence="9">
    <location>
        <begin position="93"/>
        <end position="120"/>
    </location>
</feature>
<dbReference type="InterPro" id="IPR013083">
    <property type="entry name" value="Znf_RING/FYVE/PHD"/>
</dbReference>
<dbReference type="GO" id="GO:0006511">
    <property type="term" value="P:ubiquitin-dependent protein catabolic process"/>
    <property type="evidence" value="ECO:0007669"/>
    <property type="project" value="TreeGrafter"/>
</dbReference>
<dbReference type="PANTHER" id="PTHR45931">
    <property type="entry name" value="SI:CH211-59O9.10"/>
    <property type="match status" value="1"/>
</dbReference>
<feature type="compositionally biased region" description="Basic and acidic residues" evidence="9">
    <location>
        <begin position="580"/>
        <end position="590"/>
    </location>
</feature>
<dbReference type="EC" id="2.3.2.27" evidence="2"/>
<dbReference type="GO" id="GO:0016567">
    <property type="term" value="P:protein ubiquitination"/>
    <property type="evidence" value="ECO:0007669"/>
    <property type="project" value="UniProtKB-ARBA"/>
</dbReference>
<feature type="compositionally biased region" description="Basic and acidic residues" evidence="9">
    <location>
        <begin position="644"/>
        <end position="657"/>
    </location>
</feature>
<feature type="region of interest" description="Disordered" evidence="9">
    <location>
        <begin position="420"/>
        <end position="657"/>
    </location>
</feature>
<keyword evidence="12" id="KW-1185">Reference proteome</keyword>
<keyword evidence="6" id="KW-0833">Ubl conjugation pathway</keyword>
<dbReference type="SMART" id="SM00184">
    <property type="entry name" value="RING"/>
    <property type="match status" value="1"/>
</dbReference>
<proteinExistence type="predicted"/>
<evidence type="ECO:0000256" key="3">
    <source>
        <dbReference type="ARBA" id="ARBA00022679"/>
    </source>
</evidence>
<gene>
    <name evidence="11" type="ORF">F5X68DRAFT_42545</name>
</gene>
<protein>
    <recommendedName>
        <fullName evidence="2">RING-type E3 ubiquitin transferase</fullName>
        <ecNumber evidence="2">2.3.2.27</ecNumber>
    </recommendedName>
</protein>
<feature type="compositionally biased region" description="Basic and acidic residues" evidence="9">
    <location>
        <begin position="110"/>
        <end position="119"/>
    </location>
</feature>
<evidence type="ECO:0000256" key="2">
    <source>
        <dbReference type="ARBA" id="ARBA00012483"/>
    </source>
</evidence>
<dbReference type="AlphaFoldDB" id="A0A9P8V4R7"/>
<dbReference type="GO" id="GO:0005634">
    <property type="term" value="C:nucleus"/>
    <property type="evidence" value="ECO:0007669"/>
    <property type="project" value="TreeGrafter"/>
</dbReference>
<evidence type="ECO:0000256" key="7">
    <source>
        <dbReference type="ARBA" id="ARBA00022833"/>
    </source>
</evidence>
<dbReference type="GO" id="GO:0008270">
    <property type="term" value="F:zinc ion binding"/>
    <property type="evidence" value="ECO:0007669"/>
    <property type="project" value="UniProtKB-KW"/>
</dbReference>
<sequence>MASQSTGGRPGAPANEPEQVFCHACGNTWTKDVRGLVCPRCDSEATEVITAENNPRDFYDVPESPSDMNDGFRRADTDSDPGEADIEDLGPGGNHFHRHTWGNRAAHAPGAHDPRHPADLNDGEQVMARFLDLISGLGGARPSPRRAEPRPGWPPAPGYADSEAHPVGGGGAGSPFGGGGNVRTYTSRTGTGFTTFTIATGPINLTGGGARAGGRAPAEGGQDNDDFNTYVLRPHVERTPFGTRITMISIRAPANQPPSVFGNLLGGMAPPGTAAAAGGGPDVHQGGRPNNAPNLATSLGQLLSMLVPPGNGQMGDAVYTQEALDRIVSAMMEQNPQSNAAPPASEDAINKLEKRTVDDSMLEADSTAECTICIEELKKGDEVIYLPCKHWFHEQCAHLWLREHNTCPICRAAIEAADPAAGNNNSGNGGNAQRGAGPPSGDLPPFGSQTPGAGSGDYAPPPFPPPGQGGPPVGGWGAAQGPPPAVPQGSRPGPAAAHTWRWSFTYPPRPSMSPNPSTDRASSRTPSGYSINLPRPRRDSMSPPASAAGSRTRQRSPASSSWDRLRDHPEEQPQAYLNRLQHEQLREQQHRQHQQQQREQQQQQSGSSGPFSWLRHQLSRASGSGSGAGGNDPAPGPGPGPDSRSGDDWAREQRRQQ</sequence>
<evidence type="ECO:0000313" key="12">
    <source>
        <dbReference type="Proteomes" id="UP000770015"/>
    </source>
</evidence>
<feature type="domain" description="RING-type" evidence="10">
    <location>
        <begin position="370"/>
        <end position="411"/>
    </location>
</feature>
<evidence type="ECO:0000256" key="9">
    <source>
        <dbReference type="SAM" id="MobiDB-lite"/>
    </source>
</evidence>
<evidence type="ECO:0000256" key="6">
    <source>
        <dbReference type="ARBA" id="ARBA00022786"/>
    </source>
</evidence>
<dbReference type="GO" id="GO:0061630">
    <property type="term" value="F:ubiquitin protein ligase activity"/>
    <property type="evidence" value="ECO:0007669"/>
    <property type="project" value="UniProtKB-EC"/>
</dbReference>
<dbReference type="OrthoDB" id="8062037at2759"/>
<name>A0A9P8V4R7_9PEZI</name>
<reference evidence="11" key="1">
    <citation type="journal article" date="2021" name="Nat. Commun.">
        <title>Genetic determinants of endophytism in the Arabidopsis root mycobiome.</title>
        <authorList>
            <person name="Mesny F."/>
            <person name="Miyauchi S."/>
            <person name="Thiergart T."/>
            <person name="Pickel B."/>
            <person name="Atanasova L."/>
            <person name="Karlsson M."/>
            <person name="Huettel B."/>
            <person name="Barry K.W."/>
            <person name="Haridas S."/>
            <person name="Chen C."/>
            <person name="Bauer D."/>
            <person name="Andreopoulos W."/>
            <person name="Pangilinan J."/>
            <person name="LaButti K."/>
            <person name="Riley R."/>
            <person name="Lipzen A."/>
            <person name="Clum A."/>
            <person name="Drula E."/>
            <person name="Henrissat B."/>
            <person name="Kohler A."/>
            <person name="Grigoriev I.V."/>
            <person name="Martin F.M."/>
            <person name="Hacquard S."/>
        </authorList>
    </citation>
    <scope>NUCLEOTIDE SEQUENCE</scope>
    <source>
        <strain evidence="11">MPI-SDFR-AT-0117</strain>
    </source>
</reference>
<evidence type="ECO:0000313" key="11">
    <source>
        <dbReference type="EMBL" id="KAH6672769.1"/>
    </source>
</evidence>
<dbReference type="Gene3D" id="3.30.40.10">
    <property type="entry name" value="Zinc/RING finger domain, C3HC4 (zinc finger)"/>
    <property type="match status" value="1"/>
</dbReference>
<accession>A0A9P8V4R7</accession>